<proteinExistence type="predicted"/>
<keyword evidence="1" id="KW-0472">Membrane</keyword>
<comment type="caution">
    <text evidence="2">The sequence shown here is derived from an EMBL/GenBank/DDBJ whole genome shotgun (WGS) entry which is preliminary data.</text>
</comment>
<evidence type="ECO:0000313" key="2">
    <source>
        <dbReference type="EMBL" id="KKK79869.1"/>
    </source>
</evidence>
<protein>
    <submittedName>
        <fullName evidence="2">Uncharacterized protein</fullName>
    </submittedName>
</protein>
<feature type="transmembrane region" description="Helical" evidence="1">
    <location>
        <begin position="80"/>
        <end position="99"/>
    </location>
</feature>
<reference evidence="2" key="1">
    <citation type="journal article" date="2015" name="Nature">
        <title>Complex archaea that bridge the gap between prokaryotes and eukaryotes.</title>
        <authorList>
            <person name="Spang A."/>
            <person name="Saw J.H."/>
            <person name="Jorgensen S.L."/>
            <person name="Zaremba-Niedzwiedzka K."/>
            <person name="Martijn J."/>
            <person name="Lind A.E."/>
            <person name="van Eijk R."/>
            <person name="Schleper C."/>
            <person name="Guy L."/>
            <person name="Ettema T.J."/>
        </authorList>
    </citation>
    <scope>NUCLEOTIDE SEQUENCE</scope>
</reference>
<keyword evidence="1" id="KW-1133">Transmembrane helix</keyword>
<accession>A0A0F9AN49</accession>
<gene>
    <name evidence="2" type="ORF">LCGC14_2829180</name>
</gene>
<sequence length="126" mass="14396">MSAKLLAWIMLTWLTFAFSDWLVNNLVGSTSDIDVIFSIDAIKPKQFLGLPIPLPNIEYFNALWGLASWNWWFFRTEGTFWIRFFFGIPTIGIMTYYVYTLLLPVFINAVGAAGSVIRSVNPFSRG</sequence>
<name>A0A0F9AN49_9ZZZZ</name>
<keyword evidence="1" id="KW-0812">Transmembrane</keyword>
<dbReference type="AlphaFoldDB" id="A0A0F9AN49"/>
<evidence type="ECO:0000256" key="1">
    <source>
        <dbReference type="SAM" id="Phobius"/>
    </source>
</evidence>
<dbReference type="EMBL" id="LAZR01053835">
    <property type="protein sequence ID" value="KKK79869.1"/>
    <property type="molecule type" value="Genomic_DNA"/>
</dbReference>
<organism evidence="2">
    <name type="scientific">marine sediment metagenome</name>
    <dbReference type="NCBI Taxonomy" id="412755"/>
    <lineage>
        <taxon>unclassified sequences</taxon>
        <taxon>metagenomes</taxon>
        <taxon>ecological metagenomes</taxon>
    </lineage>
</organism>